<comment type="caution">
    <text evidence="1">The sequence shown here is derived from an EMBL/GenBank/DDBJ whole genome shotgun (WGS) entry which is preliminary data.</text>
</comment>
<dbReference type="EMBL" id="JBBCAQ010000022">
    <property type="protein sequence ID" value="KAK7591098.1"/>
    <property type="molecule type" value="Genomic_DNA"/>
</dbReference>
<keyword evidence="2" id="KW-1185">Reference proteome</keyword>
<evidence type="ECO:0000313" key="1">
    <source>
        <dbReference type="EMBL" id="KAK7591098.1"/>
    </source>
</evidence>
<proteinExistence type="predicted"/>
<organism evidence="1 2">
    <name type="scientific">Parthenolecanium corni</name>
    <dbReference type="NCBI Taxonomy" id="536013"/>
    <lineage>
        <taxon>Eukaryota</taxon>
        <taxon>Metazoa</taxon>
        <taxon>Ecdysozoa</taxon>
        <taxon>Arthropoda</taxon>
        <taxon>Hexapoda</taxon>
        <taxon>Insecta</taxon>
        <taxon>Pterygota</taxon>
        <taxon>Neoptera</taxon>
        <taxon>Paraneoptera</taxon>
        <taxon>Hemiptera</taxon>
        <taxon>Sternorrhyncha</taxon>
        <taxon>Coccoidea</taxon>
        <taxon>Coccidae</taxon>
        <taxon>Parthenolecanium</taxon>
    </lineage>
</organism>
<name>A0AAN9TL93_9HEMI</name>
<dbReference type="Proteomes" id="UP001367676">
    <property type="component" value="Unassembled WGS sequence"/>
</dbReference>
<dbReference type="AlphaFoldDB" id="A0AAN9TL93"/>
<gene>
    <name evidence="1" type="ORF">V9T40_002711</name>
</gene>
<protein>
    <submittedName>
        <fullName evidence="1">Uncharacterized protein</fullName>
    </submittedName>
</protein>
<accession>A0AAN9TL93</accession>
<evidence type="ECO:0000313" key="2">
    <source>
        <dbReference type="Proteomes" id="UP001367676"/>
    </source>
</evidence>
<reference evidence="1 2" key="1">
    <citation type="submission" date="2024-03" db="EMBL/GenBank/DDBJ databases">
        <title>Adaptation during the transition from Ophiocordyceps entomopathogen to insect associate is accompanied by gene loss and intensified selection.</title>
        <authorList>
            <person name="Ward C.M."/>
            <person name="Onetto C.A."/>
            <person name="Borneman A.R."/>
        </authorList>
    </citation>
    <scope>NUCLEOTIDE SEQUENCE [LARGE SCALE GENOMIC DNA]</scope>
    <source>
        <strain evidence="1">AWRI1</strain>
        <tissue evidence="1">Single Adult Female</tissue>
    </source>
</reference>
<sequence length="71" mass="8189">MCFLVHIGKPDILAVDWDDIVKRYQDEEKSESFASISDVDSPFRDISAIQSAASELQCMFEFHRKKSCNFL</sequence>